<keyword evidence="6" id="KW-1185">Reference proteome</keyword>
<evidence type="ECO:0000256" key="4">
    <source>
        <dbReference type="ARBA" id="ARBA00023277"/>
    </source>
</evidence>
<dbReference type="SFLD" id="SFLDS00003">
    <property type="entry name" value="Haloacid_Dehalogenase"/>
    <property type="match status" value="1"/>
</dbReference>
<dbReference type="NCBIfam" id="TIGR01509">
    <property type="entry name" value="HAD-SF-IA-v3"/>
    <property type="match status" value="1"/>
</dbReference>
<dbReference type="InterPro" id="IPR041492">
    <property type="entry name" value="HAD_2"/>
</dbReference>
<dbReference type="SFLD" id="SFLDG01129">
    <property type="entry name" value="C1.5:_HAD__Beta-PGM__Phosphata"/>
    <property type="match status" value="1"/>
</dbReference>
<dbReference type="NCBIfam" id="TIGR01549">
    <property type="entry name" value="HAD-SF-IA-v1"/>
    <property type="match status" value="1"/>
</dbReference>
<dbReference type="Gene3D" id="3.40.50.1000">
    <property type="entry name" value="HAD superfamily/HAD-like"/>
    <property type="match status" value="1"/>
</dbReference>
<evidence type="ECO:0000313" key="6">
    <source>
        <dbReference type="Proteomes" id="UP001203338"/>
    </source>
</evidence>
<dbReference type="SUPFAM" id="SSF56784">
    <property type="entry name" value="HAD-like"/>
    <property type="match status" value="1"/>
</dbReference>
<keyword evidence="4" id="KW-0119">Carbohydrate metabolism</keyword>
<organism evidence="5 6">
    <name type="scientific">Parendozoicomonas callyspongiae</name>
    <dbReference type="NCBI Taxonomy" id="2942213"/>
    <lineage>
        <taxon>Bacteria</taxon>
        <taxon>Pseudomonadati</taxon>
        <taxon>Pseudomonadota</taxon>
        <taxon>Gammaproteobacteria</taxon>
        <taxon>Oceanospirillales</taxon>
        <taxon>Endozoicomonadaceae</taxon>
        <taxon>Parendozoicomonas</taxon>
    </lineage>
</organism>
<evidence type="ECO:0000256" key="2">
    <source>
        <dbReference type="ARBA" id="ARBA00022801"/>
    </source>
</evidence>
<dbReference type="InterPro" id="IPR006439">
    <property type="entry name" value="HAD-SF_hydro_IA"/>
</dbReference>
<proteinExistence type="predicted"/>
<reference evidence="5 6" key="1">
    <citation type="submission" date="2022-05" db="EMBL/GenBank/DDBJ databases">
        <authorList>
            <person name="Park J.-S."/>
        </authorList>
    </citation>
    <scope>NUCLEOTIDE SEQUENCE [LARGE SCALE GENOMIC DNA]</scope>
    <source>
        <strain evidence="5 6">2012CJ34-2</strain>
    </source>
</reference>
<evidence type="ECO:0000256" key="1">
    <source>
        <dbReference type="ARBA" id="ARBA00022723"/>
    </source>
</evidence>
<dbReference type="InterPro" id="IPR023214">
    <property type="entry name" value="HAD_sf"/>
</dbReference>
<dbReference type="Gene3D" id="1.10.150.240">
    <property type="entry name" value="Putative phosphatase, domain 2"/>
    <property type="match status" value="1"/>
</dbReference>
<protein>
    <submittedName>
        <fullName evidence="5">HAD-IA family hydrolase</fullName>
    </submittedName>
</protein>
<accession>A0ABT0PIV0</accession>
<keyword evidence="2 5" id="KW-0378">Hydrolase</keyword>
<dbReference type="Pfam" id="PF13419">
    <property type="entry name" value="HAD_2"/>
    <property type="match status" value="1"/>
</dbReference>
<dbReference type="InterPro" id="IPR036412">
    <property type="entry name" value="HAD-like_sf"/>
</dbReference>
<dbReference type="InterPro" id="IPR023198">
    <property type="entry name" value="PGP-like_dom2"/>
</dbReference>
<gene>
    <name evidence="5" type="ORF">M3P05_15425</name>
</gene>
<evidence type="ECO:0000256" key="3">
    <source>
        <dbReference type="ARBA" id="ARBA00022842"/>
    </source>
</evidence>
<dbReference type="Proteomes" id="UP001203338">
    <property type="component" value="Unassembled WGS sequence"/>
</dbReference>
<dbReference type="EMBL" id="JAMFLX010000023">
    <property type="protein sequence ID" value="MCL6271314.1"/>
    <property type="molecule type" value="Genomic_DNA"/>
</dbReference>
<dbReference type="PANTHER" id="PTHR43434">
    <property type="entry name" value="PHOSPHOGLYCOLATE PHOSPHATASE"/>
    <property type="match status" value="1"/>
</dbReference>
<evidence type="ECO:0000313" key="5">
    <source>
        <dbReference type="EMBL" id="MCL6271314.1"/>
    </source>
</evidence>
<sequence length="237" mass="26569">MEGSLENDIQAILFDLDGTLLDTSDDLAYILNTMLEEDKRKPVPESVIRNHISIGSRGLIALGFGHDLDTDKAEDLRQQLLTRYNDHIIHPERGTKAHLFAEMETLLAAIESRHIPWGIVTNKPRNLTVPLLEQLKLDERCSVLVCPEDVSVSKPAPESLWLASEKLACDPEFCLYVGDHERDIVAGRAAGMTTVTALYGFIPPEDHPENWHADFDADSPCSILDWLDDRDWSLGTE</sequence>
<keyword evidence="1" id="KW-0479">Metal-binding</keyword>
<dbReference type="InterPro" id="IPR050155">
    <property type="entry name" value="HAD-like_hydrolase_sf"/>
</dbReference>
<comment type="caution">
    <text evidence="5">The sequence shown here is derived from an EMBL/GenBank/DDBJ whole genome shotgun (WGS) entry which is preliminary data.</text>
</comment>
<name>A0ABT0PIV0_9GAMM</name>
<dbReference type="RefSeq" id="WP_249700846.1">
    <property type="nucleotide sequence ID" value="NZ_JAMFLX010000023.1"/>
</dbReference>
<keyword evidence="3" id="KW-0460">Magnesium</keyword>
<dbReference type="PANTHER" id="PTHR43434:SF23">
    <property type="entry name" value="PHOSPHOGLYCOLATE PHOSPHATASE"/>
    <property type="match status" value="1"/>
</dbReference>
<dbReference type="GO" id="GO:0016787">
    <property type="term" value="F:hydrolase activity"/>
    <property type="evidence" value="ECO:0007669"/>
    <property type="project" value="UniProtKB-KW"/>
</dbReference>